<dbReference type="InterPro" id="IPR000387">
    <property type="entry name" value="Tyr_Pase_dom"/>
</dbReference>
<evidence type="ECO:0000313" key="3">
    <source>
        <dbReference type="Proteomes" id="UP000320455"/>
    </source>
</evidence>
<name>A0ABD7S6J6_XANVA</name>
<dbReference type="SUPFAM" id="SSF52799">
    <property type="entry name" value="(Phosphotyrosine protein) phosphatases II"/>
    <property type="match status" value="1"/>
</dbReference>
<dbReference type="Gene3D" id="3.90.190.10">
    <property type="entry name" value="Protein tyrosine phosphatase superfamily"/>
    <property type="match status" value="1"/>
</dbReference>
<dbReference type="Pfam" id="PF14566">
    <property type="entry name" value="PTPlike_phytase"/>
    <property type="match status" value="1"/>
</dbReference>
<feature type="domain" description="Tyrosine specific protein phosphatases" evidence="1">
    <location>
        <begin position="171"/>
        <end position="231"/>
    </location>
</feature>
<dbReference type="PROSITE" id="PS50056">
    <property type="entry name" value="TYR_PHOSPHATASE_2"/>
    <property type="match status" value="1"/>
</dbReference>
<evidence type="ECO:0000259" key="1">
    <source>
        <dbReference type="PROSITE" id="PS50056"/>
    </source>
</evidence>
<organism evidence="2 3">
    <name type="scientific">Xanthomonas vasicola</name>
    <dbReference type="NCBI Taxonomy" id="56459"/>
    <lineage>
        <taxon>Bacteria</taxon>
        <taxon>Pseudomonadati</taxon>
        <taxon>Pseudomonadota</taxon>
        <taxon>Gammaproteobacteria</taxon>
        <taxon>Lysobacterales</taxon>
        <taxon>Lysobacteraceae</taxon>
        <taxon>Xanthomonas</taxon>
    </lineage>
</organism>
<dbReference type="SMART" id="SM01301">
    <property type="entry name" value="PTPlike_phytase"/>
    <property type="match status" value="1"/>
</dbReference>
<accession>A0ABD7S6J6</accession>
<dbReference type="InterPro" id="IPR016130">
    <property type="entry name" value="Tyr_Pase_AS"/>
</dbReference>
<evidence type="ECO:0000313" key="2">
    <source>
        <dbReference type="EMBL" id="TWQ50579.1"/>
    </source>
</evidence>
<dbReference type="AlphaFoldDB" id="A0ABD7S6J6"/>
<dbReference type="Proteomes" id="UP000320455">
    <property type="component" value="Unassembled WGS sequence"/>
</dbReference>
<dbReference type="EMBL" id="VOCK01000037">
    <property type="protein sequence ID" value="TWQ50579.1"/>
    <property type="molecule type" value="Genomic_DNA"/>
</dbReference>
<gene>
    <name evidence="2" type="ORF">FQK01_17915</name>
</gene>
<dbReference type="PROSITE" id="PS00383">
    <property type="entry name" value="TYR_PHOSPHATASE_1"/>
    <property type="match status" value="1"/>
</dbReference>
<reference evidence="3" key="1">
    <citation type="journal article" date="2020" name="Phytopathology">
        <title>Genomic acquisitions in emerging populations of Xanthomonas vasicola pv. vasculorum infecting corn in the U.S. and Argentina.</title>
        <authorList>
            <person name="Perez-Quintero A.L."/>
        </authorList>
    </citation>
    <scope>NUCLEOTIDE SEQUENCE [LARGE SCALE GENOMIC DNA]</scope>
    <source>
        <strain evidence="3">Xvh-L</strain>
    </source>
</reference>
<keyword evidence="3" id="KW-1185">Reference proteome</keyword>
<protein>
    <recommendedName>
        <fullName evidence="1">Tyrosine specific protein phosphatases domain-containing protein</fullName>
    </recommendedName>
</protein>
<sequence>MIFDSVEPSRIRSTTNLAALDGINQEGLDRISMTGIEQFSEAQLDDVIKSAYPKTVVVIDTRQEAHGFVSGKPVSWMALDNKNWGNVDKPMADIESKEEKKLSKWVRKNDGKEVSIPNGSTAKVKRAAEPLTLSVSSDEVETEKRLVTRKGGIYIRVPVPDHAAPDEDALAHFAASTRSVVMDKGLENVHFVVHCRGGMGRTTMFMSALDMLTNAGDVPMKEIVDRQVKLRQRDEGSITAAGKAYKATFRDEKAAVLQFFYDYAAANRFGSKDAKSLEAWSADQGDALRA</sequence>
<comment type="caution">
    <text evidence="2">The sequence shown here is derived from an EMBL/GenBank/DDBJ whole genome shotgun (WGS) entry which is preliminary data.</text>
</comment>
<proteinExistence type="predicted"/>
<dbReference type="InterPro" id="IPR029021">
    <property type="entry name" value="Prot-tyrosine_phosphatase-like"/>
</dbReference>